<dbReference type="AlphaFoldDB" id="A0A4P7LTX1"/>
<dbReference type="OrthoDB" id="8967095at2"/>
<dbReference type="Proteomes" id="UP000295294">
    <property type="component" value="Plasmid unnamed2"/>
</dbReference>
<keyword evidence="1" id="KW-0614">Plasmid</keyword>
<name>A0A4P7LTX1_9BURK</name>
<protein>
    <submittedName>
        <fullName evidence="1">Uncharacterized protein</fullName>
    </submittedName>
</protein>
<sequence length="98" mass="10815">MERITESVDCALCHMPASRWALRQASDGYMYDCPACGGRYSIGKTAFKRATSDGVPPDLLQAMRQVIVRGDIPRVAVIGGIWEWPPQMMGRQDADGDL</sequence>
<geneLocation type="plasmid" evidence="1">
    <name>unnamed2</name>
</geneLocation>
<gene>
    <name evidence="1" type="ORF">E0W60_34050</name>
</gene>
<dbReference type="KEGG" id="cox:E0W60_34050"/>
<dbReference type="RefSeq" id="WP_135707245.1">
    <property type="nucleotide sequence ID" value="NZ_CP038637.1"/>
</dbReference>
<proteinExistence type="predicted"/>
<reference evidence="1 2" key="1">
    <citation type="submission" date="2019-03" db="EMBL/GenBank/DDBJ databases">
        <title>Efficiently degradation of phenoxyalkanoic acid herbicides by Cupriavidus oxalaticus strain X32.</title>
        <authorList>
            <person name="Sheng X."/>
        </authorList>
    </citation>
    <scope>NUCLEOTIDE SEQUENCE [LARGE SCALE GENOMIC DNA]</scope>
    <source>
        <strain evidence="1 2">X32</strain>
        <plasmid evidence="1 2">unnamed2</plasmid>
    </source>
</reference>
<organism evidence="1 2">
    <name type="scientific">Cupriavidus oxalaticus</name>
    <dbReference type="NCBI Taxonomy" id="96344"/>
    <lineage>
        <taxon>Bacteria</taxon>
        <taxon>Pseudomonadati</taxon>
        <taxon>Pseudomonadota</taxon>
        <taxon>Betaproteobacteria</taxon>
        <taxon>Burkholderiales</taxon>
        <taxon>Burkholderiaceae</taxon>
        <taxon>Cupriavidus</taxon>
    </lineage>
</organism>
<evidence type="ECO:0000313" key="2">
    <source>
        <dbReference type="Proteomes" id="UP000295294"/>
    </source>
</evidence>
<evidence type="ECO:0000313" key="1">
    <source>
        <dbReference type="EMBL" id="QBY56077.1"/>
    </source>
</evidence>
<accession>A0A4P7LTX1</accession>
<dbReference type="EMBL" id="CP038637">
    <property type="protein sequence ID" value="QBY56077.1"/>
    <property type="molecule type" value="Genomic_DNA"/>
</dbReference>